<dbReference type="AlphaFoldDB" id="A0AAV1AK70"/>
<protein>
    <submittedName>
        <fullName evidence="2">Uncharacterized protein</fullName>
    </submittedName>
</protein>
<name>A0AAV1AK70_VICFA</name>
<keyword evidence="3" id="KW-1185">Reference proteome</keyword>
<proteinExistence type="predicted"/>
<accession>A0AAV1AK70</accession>
<evidence type="ECO:0000313" key="2">
    <source>
        <dbReference type="EMBL" id="CAI8610717.1"/>
    </source>
</evidence>
<feature type="region of interest" description="Disordered" evidence="1">
    <location>
        <begin position="71"/>
        <end position="93"/>
    </location>
</feature>
<dbReference type="EMBL" id="OX451739">
    <property type="protein sequence ID" value="CAI8610717.1"/>
    <property type="molecule type" value="Genomic_DNA"/>
</dbReference>
<evidence type="ECO:0000256" key="1">
    <source>
        <dbReference type="SAM" id="MobiDB-lite"/>
    </source>
</evidence>
<gene>
    <name evidence="2" type="ORF">VFH_IV195560</name>
</gene>
<sequence length="157" mass="17082">MKCKCLSKAYVPSRTLKIGQSSSAPISSPGRIPVSVSLPVSFEIHRSNISTTPPLKDKTLENPFIRNLLSMSAHPPIHPNTSTPSDPTNPHDDIYLRSITSLQKSKIASDNFWAKYITKQVGPRFPGLPTPDISTVQFPLLTLSSEASSDDEAPATQ</sequence>
<dbReference type="Proteomes" id="UP001157006">
    <property type="component" value="Chromosome 4"/>
</dbReference>
<organism evidence="2 3">
    <name type="scientific">Vicia faba</name>
    <name type="common">Broad bean</name>
    <name type="synonym">Faba vulgaris</name>
    <dbReference type="NCBI Taxonomy" id="3906"/>
    <lineage>
        <taxon>Eukaryota</taxon>
        <taxon>Viridiplantae</taxon>
        <taxon>Streptophyta</taxon>
        <taxon>Embryophyta</taxon>
        <taxon>Tracheophyta</taxon>
        <taxon>Spermatophyta</taxon>
        <taxon>Magnoliopsida</taxon>
        <taxon>eudicotyledons</taxon>
        <taxon>Gunneridae</taxon>
        <taxon>Pentapetalae</taxon>
        <taxon>rosids</taxon>
        <taxon>fabids</taxon>
        <taxon>Fabales</taxon>
        <taxon>Fabaceae</taxon>
        <taxon>Papilionoideae</taxon>
        <taxon>50 kb inversion clade</taxon>
        <taxon>NPAAA clade</taxon>
        <taxon>Hologalegina</taxon>
        <taxon>IRL clade</taxon>
        <taxon>Fabeae</taxon>
        <taxon>Vicia</taxon>
    </lineage>
</organism>
<evidence type="ECO:0000313" key="3">
    <source>
        <dbReference type="Proteomes" id="UP001157006"/>
    </source>
</evidence>
<feature type="compositionally biased region" description="Low complexity" evidence="1">
    <location>
        <begin position="79"/>
        <end position="88"/>
    </location>
</feature>
<reference evidence="2 3" key="1">
    <citation type="submission" date="2023-01" db="EMBL/GenBank/DDBJ databases">
        <authorList>
            <person name="Kreplak J."/>
        </authorList>
    </citation>
    <scope>NUCLEOTIDE SEQUENCE [LARGE SCALE GENOMIC DNA]</scope>
</reference>